<gene>
    <name evidence="2" type="ORF">DWB61_15035</name>
</gene>
<evidence type="ECO:0000256" key="1">
    <source>
        <dbReference type="SAM" id="Phobius"/>
    </source>
</evidence>
<keyword evidence="1" id="KW-0472">Membrane</keyword>
<dbReference type="RefSeq" id="WP_125031710.1">
    <property type="nucleotide sequence ID" value="NZ_JAPXVP010000017.1"/>
</dbReference>
<accession>A0A425XXS5</accession>
<dbReference type="Proteomes" id="UP000285794">
    <property type="component" value="Unassembled WGS sequence"/>
</dbReference>
<sequence>MSKRNKIILAGLLIVSAITIGVLEGLGYDLISQHYERFIPGVLFGAGFSLIIISLFNKNDRIEENQ</sequence>
<evidence type="ECO:0000313" key="3">
    <source>
        <dbReference type="Proteomes" id="UP000285794"/>
    </source>
</evidence>
<keyword evidence="1" id="KW-0812">Transmembrane</keyword>
<keyword evidence="1" id="KW-1133">Transmembrane helix</keyword>
<feature type="transmembrane region" description="Helical" evidence="1">
    <location>
        <begin position="38"/>
        <end position="56"/>
    </location>
</feature>
<dbReference type="AlphaFoldDB" id="A0A425XXS5"/>
<reference evidence="2 3" key="1">
    <citation type="submission" date="2018-07" db="EMBL/GenBank/DDBJ databases">
        <title>Draft genome sequence of Ancylomarina sp. M1P.</title>
        <authorList>
            <person name="Yadav S."/>
            <person name="Villanueva L."/>
            <person name="Damste J.S.S."/>
        </authorList>
    </citation>
    <scope>NUCLEOTIDE SEQUENCE [LARGE SCALE GENOMIC DNA]</scope>
    <source>
        <strain evidence="2 3">M1P</strain>
    </source>
</reference>
<dbReference type="OrthoDB" id="1122649at2"/>
<proteinExistence type="predicted"/>
<feature type="transmembrane region" description="Helical" evidence="1">
    <location>
        <begin position="7"/>
        <end position="26"/>
    </location>
</feature>
<dbReference type="EMBL" id="QQWG01000019">
    <property type="protein sequence ID" value="RRG19524.1"/>
    <property type="molecule type" value="Genomic_DNA"/>
</dbReference>
<evidence type="ECO:0000313" key="2">
    <source>
        <dbReference type="EMBL" id="RRG19524.1"/>
    </source>
</evidence>
<name>A0A425XXS5_9BACT</name>
<organism evidence="2 3">
    <name type="scientific">Ancylomarina euxinus</name>
    <dbReference type="NCBI Taxonomy" id="2283627"/>
    <lineage>
        <taxon>Bacteria</taxon>
        <taxon>Pseudomonadati</taxon>
        <taxon>Bacteroidota</taxon>
        <taxon>Bacteroidia</taxon>
        <taxon>Marinilabiliales</taxon>
        <taxon>Marinifilaceae</taxon>
        <taxon>Ancylomarina</taxon>
    </lineage>
</organism>
<protein>
    <submittedName>
        <fullName evidence="2">Uncharacterized protein</fullName>
    </submittedName>
</protein>
<comment type="caution">
    <text evidence="2">The sequence shown here is derived from an EMBL/GenBank/DDBJ whole genome shotgun (WGS) entry which is preliminary data.</text>
</comment>
<keyword evidence="3" id="KW-1185">Reference proteome</keyword>